<gene>
    <name evidence="2" type="ORF">CSPHI_04125</name>
</gene>
<organism evidence="2 3">
    <name type="scientific">Corynebacterium sphenisci DSM 44792</name>
    <dbReference type="NCBI Taxonomy" id="1437874"/>
    <lineage>
        <taxon>Bacteria</taxon>
        <taxon>Bacillati</taxon>
        <taxon>Actinomycetota</taxon>
        <taxon>Actinomycetes</taxon>
        <taxon>Mycobacteriales</taxon>
        <taxon>Corynebacteriaceae</taxon>
        <taxon>Corynebacterium</taxon>
    </lineage>
</organism>
<feature type="transmembrane region" description="Helical" evidence="1">
    <location>
        <begin position="81"/>
        <end position="101"/>
    </location>
</feature>
<feature type="transmembrane region" description="Helical" evidence="1">
    <location>
        <begin position="54"/>
        <end position="75"/>
    </location>
</feature>
<dbReference type="RefSeq" id="WP_075691614.1">
    <property type="nucleotide sequence ID" value="NZ_CP009248.1"/>
</dbReference>
<dbReference type="OrthoDB" id="3429068at2"/>
<dbReference type="EMBL" id="CP009248">
    <property type="protein sequence ID" value="APT90372.1"/>
    <property type="molecule type" value="Genomic_DNA"/>
</dbReference>
<name>A0A1L7CX61_9CORY</name>
<keyword evidence="3" id="KW-1185">Reference proteome</keyword>
<reference evidence="2 3" key="1">
    <citation type="submission" date="2014-08" db="EMBL/GenBank/DDBJ databases">
        <title>Complete genome sequence of Corynebacterium sphenisci CECT 5990(T) (=DSM 44792(T)), isolated from healthy wild penguins.</title>
        <authorList>
            <person name="Ruckert C."/>
            <person name="Albersmeier A."/>
            <person name="Winkler A."/>
            <person name="Kalinowski J."/>
        </authorList>
    </citation>
    <scope>NUCLEOTIDE SEQUENCE [LARGE SCALE GENOMIC DNA]</scope>
    <source>
        <strain evidence="2 3">DSM 44792</strain>
    </source>
</reference>
<feature type="transmembrane region" description="Helical" evidence="1">
    <location>
        <begin position="6"/>
        <end position="26"/>
    </location>
</feature>
<dbReference type="Proteomes" id="UP000185469">
    <property type="component" value="Chromosome"/>
</dbReference>
<sequence length="165" mass="17329">MNPITIAHVVAAILLIGPVTVATSMFPRLAVAARDGEAGTVGAARTMHAVSRTYGMISLLVPLLGVGVAFTNAAYFFRSGVVHASIAGSIIAWAILFFAIIPRQRVMLAGLGVAPDGEEADDPDLAKLRAKAAELDWAKAKSKLAMFSGIFAALWVIMAVAMFFI</sequence>
<keyword evidence="1" id="KW-0472">Membrane</keyword>
<proteinExistence type="predicted"/>
<evidence type="ECO:0000313" key="3">
    <source>
        <dbReference type="Proteomes" id="UP000185469"/>
    </source>
</evidence>
<keyword evidence="1" id="KW-0812">Transmembrane</keyword>
<protein>
    <submittedName>
        <fullName evidence="2">Membrane protein</fullName>
    </submittedName>
</protein>
<evidence type="ECO:0000256" key="1">
    <source>
        <dbReference type="SAM" id="Phobius"/>
    </source>
</evidence>
<feature type="transmembrane region" description="Helical" evidence="1">
    <location>
        <begin position="144"/>
        <end position="164"/>
    </location>
</feature>
<evidence type="ECO:0000313" key="2">
    <source>
        <dbReference type="EMBL" id="APT90372.1"/>
    </source>
</evidence>
<keyword evidence="1" id="KW-1133">Transmembrane helix</keyword>
<accession>A0A1L7CX61</accession>
<dbReference type="AlphaFoldDB" id="A0A1L7CX61"/>
<dbReference type="STRING" id="1437874.CSPHI_04125"/>
<dbReference type="KEGG" id="csph:CSPHI_04125"/>